<feature type="domain" description="HTH OST-type" evidence="2">
    <location>
        <begin position="372"/>
        <end position="447"/>
    </location>
</feature>
<dbReference type="InterPro" id="IPR041966">
    <property type="entry name" value="LOTUS-like"/>
</dbReference>
<feature type="domain" description="HTH OST-type" evidence="2">
    <location>
        <begin position="133"/>
        <end position="209"/>
    </location>
</feature>
<protein>
    <recommendedName>
        <fullName evidence="2">HTH OST-type domain-containing protein</fullName>
    </recommendedName>
</protein>
<gene>
    <name evidence="3" type="ORF">AMK59_7328</name>
</gene>
<dbReference type="InterPro" id="IPR045602">
    <property type="entry name" value="MARF1_LOTUS"/>
</dbReference>
<reference evidence="3 4" key="1">
    <citation type="submission" date="2015-09" db="EMBL/GenBank/DDBJ databases">
        <title>Draft genome of the scarab beetle Oryctes borbonicus.</title>
        <authorList>
            <person name="Meyer J.M."/>
            <person name="Markov G.V."/>
            <person name="Baskaran P."/>
            <person name="Herrmann M."/>
            <person name="Sommer R.J."/>
            <person name="Roedelsperger C."/>
        </authorList>
    </citation>
    <scope>NUCLEOTIDE SEQUENCE [LARGE SCALE GENOMIC DNA]</scope>
    <source>
        <strain evidence="3">OB123</strain>
        <tissue evidence="3">Whole animal</tissue>
    </source>
</reference>
<feature type="region of interest" description="Disordered" evidence="1">
    <location>
        <begin position="594"/>
        <end position="648"/>
    </location>
</feature>
<proteinExistence type="predicted"/>
<dbReference type="PROSITE" id="PS51644">
    <property type="entry name" value="HTH_OST"/>
    <property type="match status" value="4"/>
</dbReference>
<feature type="compositionally biased region" description="Pro residues" evidence="1">
    <location>
        <begin position="629"/>
        <end position="638"/>
    </location>
</feature>
<dbReference type="EMBL" id="LJIG01022540">
    <property type="protein sequence ID" value="KRT80036.1"/>
    <property type="molecule type" value="Genomic_DNA"/>
</dbReference>
<evidence type="ECO:0000313" key="3">
    <source>
        <dbReference type="EMBL" id="KRT80036.1"/>
    </source>
</evidence>
<feature type="domain" description="HTH OST-type" evidence="2">
    <location>
        <begin position="295"/>
        <end position="369"/>
    </location>
</feature>
<name>A0A0T6AYE6_9SCAR</name>
<sequence length="648" mass="73517">FFYQASILYCSVHCPNGLESRGWGEAETSQLPNVMMPLKHFSEKVNELLSSHMGTLPLSSFPICYKIEFNQSLPIDDNGVPLEHLVTCVKNVKLKLGGHNCNIKYIKREIKANTIDIVKEEAIKSSSPSIVSNIQLLCREMVDLLKTTDRCQLPLGRLIPAYHHHFGRQCRVADYGFTKLIDLLESQIVSGVVQILGYGARRVITLTHSTQVRRFTSDLLRVLKGQVSRQLMANEFPAAYERIIGKPFNAIEYGLCNLHDLLDEVPDNTVVIIKRNGTVGIAIPKREQTAEEIVRTKQFADEVIELLSYSPECSMLFNKFVPAYHHHFGHQCKVSDYGFTKLIELFEAIPDTVRIEEMADGERRVLLILPRALKVLGEQIVNIIKHSKLASIPLELLPTTYLREYGYSLKPDLYECVDYNDLIAKLSDYVVVTQSSVGPLLVLAHAESNDTISMRIWCLLLQAPHWLTLSTLVSQYRIKYQSNISVTKLEQLPHIININTAENRVSLTPFYLLAAQLYNIIYRSGGQVNYSNLENLYKRFYNKEISYISLKVKSMEELISHLSFMLLIRGSKKKTNIVLNQKLLEYDIPLPMSNSNENQNAKKEDPVQWPPPPAHNIILTPKSYKRVSPPKPDTPPTPGSAWSGRSSP</sequence>
<dbReference type="Pfam" id="PF12872">
    <property type="entry name" value="OST-HTH"/>
    <property type="match status" value="5"/>
</dbReference>
<evidence type="ECO:0000313" key="4">
    <source>
        <dbReference type="Proteomes" id="UP000051574"/>
    </source>
</evidence>
<feature type="non-terminal residue" evidence="3">
    <location>
        <position position="648"/>
    </location>
</feature>
<evidence type="ECO:0000256" key="1">
    <source>
        <dbReference type="SAM" id="MobiDB-lite"/>
    </source>
</evidence>
<dbReference type="Pfam" id="PF19687">
    <property type="entry name" value="MARF1_LOTUS"/>
    <property type="match status" value="1"/>
</dbReference>
<feature type="non-terminal residue" evidence="3">
    <location>
        <position position="1"/>
    </location>
</feature>
<evidence type="ECO:0000259" key="2">
    <source>
        <dbReference type="PROSITE" id="PS51644"/>
    </source>
</evidence>
<keyword evidence="4" id="KW-1185">Reference proteome</keyword>
<comment type="caution">
    <text evidence="3">The sequence shown here is derived from an EMBL/GenBank/DDBJ whole genome shotgun (WGS) entry which is preliminary data.</text>
</comment>
<accession>A0A0T6AYE6</accession>
<feature type="domain" description="HTH OST-type" evidence="2">
    <location>
        <begin position="211"/>
        <end position="286"/>
    </location>
</feature>
<dbReference type="Proteomes" id="UP000051574">
    <property type="component" value="Unassembled WGS sequence"/>
</dbReference>
<organism evidence="3 4">
    <name type="scientific">Oryctes borbonicus</name>
    <dbReference type="NCBI Taxonomy" id="1629725"/>
    <lineage>
        <taxon>Eukaryota</taxon>
        <taxon>Metazoa</taxon>
        <taxon>Ecdysozoa</taxon>
        <taxon>Arthropoda</taxon>
        <taxon>Hexapoda</taxon>
        <taxon>Insecta</taxon>
        <taxon>Pterygota</taxon>
        <taxon>Neoptera</taxon>
        <taxon>Endopterygota</taxon>
        <taxon>Coleoptera</taxon>
        <taxon>Polyphaga</taxon>
        <taxon>Scarabaeiformia</taxon>
        <taxon>Scarabaeidae</taxon>
        <taxon>Dynastinae</taxon>
        <taxon>Oryctes</taxon>
    </lineage>
</organism>
<dbReference type="AlphaFoldDB" id="A0A0T6AYE6"/>
<dbReference type="InterPro" id="IPR025605">
    <property type="entry name" value="OST-HTH/LOTUS_dom"/>
</dbReference>
<dbReference type="Gene3D" id="3.30.420.610">
    <property type="entry name" value="LOTUS domain-like"/>
    <property type="match status" value="3"/>
</dbReference>
<dbReference type="OrthoDB" id="549353at2759"/>